<keyword evidence="3" id="KW-0238">DNA-binding</keyword>
<dbReference type="Proteomes" id="UP001589891">
    <property type="component" value="Unassembled WGS sequence"/>
</dbReference>
<evidence type="ECO:0000256" key="3">
    <source>
        <dbReference type="ARBA" id="ARBA00023125"/>
    </source>
</evidence>
<organism evidence="5 6">
    <name type="scientific">Azorhizophilus paspali</name>
    <name type="common">Azotobacter paspali</name>
    <dbReference type="NCBI Taxonomy" id="69963"/>
    <lineage>
        <taxon>Bacteria</taxon>
        <taxon>Pseudomonadati</taxon>
        <taxon>Pseudomonadota</taxon>
        <taxon>Gammaproteobacteria</taxon>
        <taxon>Pseudomonadales</taxon>
        <taxon>Pseudomonadaceae</taxon>
        <taxon>Azorhizophilus</taxon>
    </lineage>
</organism>
<dbReference type="RefSeq" id="WP_376943442.1">
    <property type="nucleotide sequence ID" value="NZ_CP171449.1"/>
</dbReference>
<evidence type="ECO:0000256" key="2">
    <source>
        <dbReference type="ARBA" id="ARBA00023015"/>
    </source>
</evidence>
<keyword evidence="6" id="KW-1185">Reference proteome</keyword>
<proteinExistence type="inferred from homology"/>
<protein>
    <submittedName>
        <fullName evidence="5">Antiterminator Q family protein</fullName>
    </submittedName>
</protein>
<evidence type="ECO:0000313" key="5">
    <source>
        <dbReference type="EMBL" id="MFC0708973.1"/>
    </source>
</evidence>
<comment type="similarity">
    <text evidence="1">Belongs to the phage antitermination Q type 1 family.</text>
</comment>
<evidence type="ECO:0000313" key="6">
    <source>
        <dbReference type="Proteomes" id="UP001589891"/>
    </source>
</evidence>
<evidence type="ECO:0000256" key="4">
    <source>
        <dbReference type="ARBA" id="ARBA00023163"/>
    </source>
</evidence>
<accession>A0ABV6SHG3</accession>
<dbReference type="EMBL" id="JBHLSS010000033">
    <property type="protein sequence ID" value="MFC0708973.1"/>
    <property type="molecule type" value="Genomic_DNA"/>
</dbReference>
<dbReference type="Pfam" id="PF06530">
    <property type="entry name" value="Phage_antitermQ"/>
    <property type="match status" value="1"/>
</dbReference>
<gene>
    <name evidence="5" type="ORF">ACFFGX_04990</name>
</gene>
<keyword evidence="2" id="KW-0805">Transcription regulation</keyword>
<comment type="caution">
    <text evidence="5">The sequence shown here is derived from an EMBL/GenBank/DDBJ whole genome shotgun (WGS) entry which is preliminary data.</text>
</comment>
<dbReference type="InterPro" id="IPR010534">
    <property type="entry name" value="Phage_933W_GpQ"/>
</dbReference>
<evidence type="ECO:0000256" key="1">
    <source>
        <dbReference type="ARBA" id="ARBA00010234"/>
    </source>
</evidence>
<reference evidence="5 6" key="1">
    <citation type="submission" date="2024-09" db="EMBL/GenBank/DDBJ databases">
        <authorList>
            <person name="Sun Q."/>
            <person name="Mori K."/>
        </authorList>
    </citation>
    <scope>NUCLEOTIDE SEQUENCE [LARGE SCALE GENOMIC DNA]</scope>
    <source>
        <strain evidence="5 6">NCAIM B.01794</strain>
    </source>
</reference>
<dbReference type="PROSITE" id="PS51257">
    <property type="entry name" value="PROKAR_LIPOPROTEIN"/>
    <property type="match status" value="1"/>
</dbReference>
<keyword evidence="4" id="KW-0804">Transcription</keyword>
<sequence length="110" mass="12167">MTQRRDTEDLLQHWGMWVIQGSGVSACQASTLPTPMITDDEGLLIDGLVSRLRRGYPESADVLLYYYTSQDATFANVGRRLGFGAEKTRQLWKSGVAWIDGVLEGICLAA</sequence>
<name>A0ABV6SHG3_AZOPA</name>